<accession>A0A8J1UTL8</accession>
<keyword evidence="2" id="KW-1185">Reference proteome</keyword>
<reference evidence="1" key="1">
    <citation type="submission" date="2022-03" db="EMBL/GenBank/DDBJ databases">
        <authorList>
            <person name="Martin C."/>
        </authorList>
    </citation>
    <scope>NUCLEOTIDE SEQUENCE</scope>
</reference>
<sequence>MAWKKVLAGTAIISFLLAGIYVMYFQHGSPEDILAANRRSTLRKTHSVKDNMKRLHVEYGKNESDEDFDDSEEYDDEEDETDIVKSSQLLWDRWIEKNNHVSIGEIYDKCEGDDRVTIGRVILIQDKVKGGVASVTYVNHTWDHVIDDGEVLIDVKYNNKNLYNNKWELCTIDEDEEERIVFCPIKSNEKHYVKQMKIPNYLPKGRYQAKVWLLDQEEVNVACGFADFTI</sequence>
<dbReference type="EMBL" id="CAIIXF020000003">
    <property type="protein sequence ID" value="CAH1780094.1"/>
    <property type="molecule type" value="Genomic_DNA"/>
</dbReference>
<dbReference type="Pfam" id="PF02221">
    <property type="entry name" value="E1_DerP2_DerF2"/>
    <property type="match status" value="1"/>
</dbReference>
<dbReference type="OrthoDB" id="5970827at2759"/>
<name>A0A8J1UTL8_OWEFU</name>
<evidence type="ECO:0000313" key="1">
    <source>
        <dbReference type="EMBL" id="CAH1780094.1"/>
    </source>
</evidence>
<dbReference type="SMART" id="SM00737">
    <property type="entry name" value="ML"/>
    <property type="match status" value="1"/>
</dbReference>
<organism evidence="1 2">
    <name type="scientific">Owenia fusiformis</name>
    <name type="common">Polychaete worm</name>
    <dbReference type="NCBI Taxonomy" id="6347"/>
    <lineage>
        <taxon>Eukaryota</taxon>
        <taxon>Metazoa</taxon>
        <taxon>Spiralia</taxon>
        <taxon>Lophotrochozoa</taxon>
        <taxon>Annelida</taxon>
        <taxon>Polychaeta</taxon>
        <taxon>Sedentaria</taxon>
        <taxon>Canalipalpata</taxon>
        <taxon>Sabellida</taxon>
        <taxon>Oweniida</taxon>
        <taxon>Oweniidae</taxon>
        <taxon>Owenia</taxon>
    </lineage>
</organism>
<dbReference type="Proteomes" id="UP000749559">
    <property type="component" value="Unassembled WGS sequence"/>
</dbReference>
<dbReference type="AlphaFoldDB" id="A0A8J1UTL8"/>
<proteinExistence type="predicted"/>
<dbReference type="InterPro" id="IPR014756">
    <property type="entry name" value="Ig_E-set"/>
</dbReference>
<gene>
    <name evidence="1" type="ORF">OFUS_LOCUS6836</name>
</gene>
<protein>
    <submittedName>
        <fullName evidence="1">Uncharacterized protein</fullName>
    </submittedName>
</protein>
<dbReference type="SUPFAM" id="SSF81296">
    <property type="entry name" value="E set domains"/>
    <property type="match status" value="1"/>
</dbReference>
<dbReference type="InterPro" id="IPR003172">
    <property type="entry name" value="ML_dom"/>
</dbReference>
<evidence type="ECO:0000313" key="2">
    <source>
        <dbReference type="Proteomes" id="UP000749559"/>
    </source>
</evidence>
<dbReference type="Gene3D" id="2.60.40.770">
    <property type="match status" value="1"/>
</dbReference>
<comment type="caution">
    <text evidence="1">The sequence shown here is derived from an EMBL/GenBank/DDBJ whole genome shotgun (WGS) entry which is preliminary data.</text>
</comment>